<dbReference type="Proteomes" id="UP001623290">
    <property type="component" value="Chromosome"/>
</dbReference>
<dbReference type="EMBL" id="CP135443">
    <property type="protein sequence ID" value="WRY33789.1"/>
    <property type="molecule type" value="Genomic_DNA"/>
</dbReference>
<gene>
    <name evidence="1" type="ORF">RPE78_00400</name>
</gene>
<organism evidence="1 2">
    <name type="scientific">Thioclava litoralis</name>
    <dbReference type="NCBI Taxonomy" id="3076557"/>
    <lineage>
        <taxon>Bacteria</taxon>
        <taxon>Pseudomonadati</taxon>
        <taxon>Pseudomonadota</taxon>
        <taxon>Alphaproteobacteria</taxon>
        <taxon>Rhodobacterales</taxon>
        <taxon>Paracoccaceae</taxon>
        <taxon>Thioclava</taxon>
    </lineage>
</organism>
<evidence type="ECO:0000313" key="2">
    <source>
        <dbReference type="Proteomes" id="UP001623290"/>
    </source>
</evidence>
<proteinExistence type="predicted"/>
<keyword evidence="2" id="KW-1185">Reference proteome</keyword>
<protein>
    <submittedName>
        <fullName evidence="1">DUF1127 domain-containing protein</fullName>
    </submittedName>
</protein>
<dbReference type="RefSeq" id="WP_406720929.1">
    <property type="nucleotide sequence ID" value="NZ_CP135443.1"/>
</dbReference>
<reference evidence="1 2" key="1">
    <citation type="submission" date="2023-09" db="EMBL/GenBank/DDBJ databases">
        <title>Thioclava shenzhenensis sp. nov., a multidrug resistant bacteria-antagonizing species isolated from coastal seawater.</title>
        <authorList>
            <person name="Long M."/>
        </authorList>
    </citation>
    <scope>NUCLEOTIDE SEQUENCE [LARGE SCALE GENOMIC DNA]</scope>
    <source>
        <strain evidence="1 2">FTW29</strain>
    </source>
</reference>
<sequence>MTHIAHMPRKPAATSSVLRFFQAIGRAFVAFGEARSRQSEIVRLNGLSDAALAAKGIRRDQIVTYVFRDKFYL</sequence>
<evidence type="ECO:0000313" key="1">
    <source>
        <dbReference type="EMBL" id="WRY33789.1"/>
    </source>
</evidence>
<name>A0ABZ1E129_9RHOB</name>
<accession>A0ABZ1E129</accession>